<sequence length="164" mass="17529">MTLSSPFSVAALSLSFLAPMSALASGGTIANSYVDVSAYLTSEADIEAWYQLRASLKQNFDDICGDTFCEGEYSNIESLRFRCSVNALTGRLGQCVWVFAASNEEVDPATGAVTVDARTWACQAPVAPRTTIQEFLTALAGTSPLYATLPRTQTTLYEGLGNCL</sequence>
<evidence type="ECO:0000313" key="2">
    <source>
        <dbReference type="EMBL" id="GEL74344.1"/>
    </source>
</evidence>
<dbReference type="EMBL" id="FNAJ01000001">
    <property type="protein sequence ID" value="SDD23223.1"/>
    <property type="molecule type" value="Genomic_DNA"/>
</dbReference>
<reference evidence="3 4" key="1">
    <citation type="submission" date="2016-10" db="EMBL/GenBank/DDBJ databases">
        <authorList>
            <person name="Varghese N."/>
            <person name="Submissions S."/>
        </authorList>
    </citation>
    <scope>NUCLEOTIDE SEQUENCE [LARGE SCALE GENOMIC DNA]</scope>
    <source>
        <strain evidence="3 4">DSM 2260</strain>
    </source>
</reference>
<dbReference type="Proteomes" id="UP000321224">
    <property type="component" value="Unassembled WGS sequence"/>
</dbReference>
<dbReference type="RefSeq" id="WP_090484166.1">
    <property type="nucleotide sequence ID" value="NZ_BJVY01000046.1"/>
</dbReference>
<reference evidence="2 5" key="2">
    <citation type="submission" date="2019-07" db="EMBL/GenBank/DDBJ databases">
        <title>Whole genome shotgun sequence of Myxococcus virescens NBRC 100334.</title>
        <authorList>
            <person name="Hosoyama A."/>
            <person name="Uohara A."/>
            <person name="Ohji S."/>
            <person name="Ichikawa N."/>
        </authorList>
    </citation>
    <scope>NUCLEOTIDE SEQUENCE [LARGE SCALE GENOMIC DNA]</scope>
    <source>
        <strain evidence="2 5">NBRC 100334</strain>
    </source>
</reference>
<protein>
    <submittedName>
        <fullName evidence="2">Uncharacterized protein</fullName>
    </submittedName>
</protein>
<comment type="caution">
    <text evidence="2">The sequence shown here is derived from an EMBL/GenBank/DDBJ whole genome shotgun (WGS) entry which is preliminary data.</text>
</comment>
<evidence type="ECO:0000256" key="1">
    <source>
        <dbReference type="SAM" id="SignalP"/>
    </source>
</evidence>
<proteinExistence type="predicted"/>
<gene>
    <name evidence="2" type="ORF">MVI01_61280</name>
    <name evidence="3" type="ORF">SAMN04488504_10144</name>
</gene>
<feature type="chain" id="PRO_5023003515" evidence="1">
    <location>
        <begin position="25"/>
        <end position="164"/>
    </location>
</feature>
<feature type="signal peptide" evidence="1">
    <location>
        <begin position="1"/>
        <end position="24"/>
    </location>
</feature>
<organism evidence="2 5">
    <name type="scientific">Myxococcus virescens</name>
    <dbReference type="NCBI Taxonomy" id="83456"/>
    <lineage>
        <taxon>Bacteria</taxon>
        <taxon>Pseudomonadati</taxon>
        <taxon>Myxococcota</taxon>
        <taxon>Myxococcia</taxon>
        <taxon>Myxococcales</taxon>
        <taxon>Cystobacterineae</taxon>
        <taxon>Myxococcaceae</taxon>
        <taxon>Myxococcus</taxon>
    </lineage>
</organism>
<dbReference type="Proteomes" id="UP000198717">
    <property type="component" value="Unassembled WGS sequence"/>
</dbReference>
<keyword evidence="1" id="KW-0732">Signal</keyword>
<evidence type="ECO:0000313" key="5">
    <source>
        <dbReference type="Proteomes" id="UP000321224"/>
    </source>
</evidence>
<evidence type="ECO:0000313" key="4">
    <source>
        <dbReference type="Proteomes" id="UP000198717"/>
    </source>
</evidence>
<dbReference type="EMBL" id="BJVY01000046">
    <property type="protein sequence ID" value="GEL74344.1"/>
    <property type="molecule type" value="Genomic_DNA"/>
</dbReference>
<evidence type="ECO:0000313" key="3">
    <source>
        <dbReference type="EMBL" id="SDD23223.1"/>
    </source>
</evidence>
<accession>A0A511HLT3</accession>
<name>A0A511HLT3_9BACT</name>
<dbReference type="AlphaFoldDB" id="A0A511HLT3"/>
<keyword evidence="4" id="KW-1185">Reference proteome</keyword>